<proteinExistence type="predicted"/>
<organism evidence="1 2">
    <name type="scientific">Dreissena polymorpha</name>
    <name type="common">Zebra mussel</name>
    <name type="synonym">Mytilus polymorpha</name>
    <dbReference type="NCBI Taxonomy" id="45954"/>
    <lineage>
        <taxon>Eukaryota</taxon>
        <taxon>Metazoa</taxon>
        <taxon>Spiralia</taxon>
        <taxon>Lophotrochozoa</taxon>
        <taxon>Mollusca</taxon>
        <taxon>Bivalvia</taxon>
        <taxon>Autobranchia</taxon>
        <taxon>Heteroconchia</taxon>
        <taxon>Euheterodonta</taxon>
        <taxon>Imparidentia</taxon>
        <taxon>Neoheterodontei</taxon>
        <taxon>Myida</taxon>
        <taxon>Dreissenoidea</taxon>
        <taxon>Dreissenidae</taxon>
        <taxon>Dreissena</taxon>
    </lineage>
</organism>
<name>A0A9D4FHZ3_DREPO</name>
<protein>
    <submittedName>
        <fullName evidence="1">Uncharacterized protein</fullName>
    </submittedName>
</protein>
<dbReference type="AlphaFoldDB" id="A0A9D4FHZ3"/>
<dbReference type="Proteomes" id="UP000828390">
    <property type="component" value="Unassembled WGS sequence"/>
</dbReference>
<keyword evidence="2" id="KW-1185">Reference proteome</keyword>
<gene>
    <name evidence="1" type="ORF">DPMN_151604</name>
</gene>
<dbReference type="EMBL" id="JAIWYP010000007">
    <property type="protein sequence ID" value="KAH3798014.1"/>
    <property type="molecule type" value="Genomic_DNA"/>
</dbReference>
<reference evidence="1" key="2">
    <citation type="submission" date="2020-11" db="EMBL/GenBank/DDBJ databases">
        <authorList>
            <person name="McCartney M.A."/>
            <person name="Auch B."/>
            <person name="Kono T."/>
            <person name="Mallez S."/>
            <person name="Becker A."/>
            <person name="Gohl D.M."/>
            <person name="Silverstein K.A.T."/>
            <person name="Koren S."/>
            <person name="Bechman K.B."/>
            <person name="Herman A."/>
            <person name="Abrahante J.E."/>
            <person name="Garbe J."/>
        </authorList>
    </citation>
    <scope>NUCLEOTIDE SEQUENCE</scope>
    <source>
        <strain evidence="1">Duluth1</strain>
        <tissue evidence="1">Whole animal</tissue>
    </source>
</reference>
<sequence>MPTSSQALILKKGVLTEDEVRPTSSGHWPGSQCSVPTGVRSGPKYAFRTPVHCSIVTVYNFGQGPVGGGETCRTPTLCTPLGASLRSSSSINRYRGVTPASSHSTQTRNLISLPNNEVCPTRNLIMTSSC</sequence>
<comment type="caution">
    <text evidence="1">The sequence shown here is derived from an EMBL/GenBank/DDBJ whole genome shotgun (WGS) entry which is preliminary data.</text>
</comment>
<accession>A0A9D4FHZ3</accession>
<evidence type="ECO:0000313" key="1">
    <source>
        <dbReference type="EMBL" id="KAH3798014.1"/>
    </source>
</evidence>
<evidence type="ECO:0000313" key="2">
    <source>
        <dbReference type="Proteomes" id="UP000828390"/>
    </source>
</evidence>
<reference evidence="1" key="1">
    <citation type="journal article" date="2019" name="bioRxiv">
        <title>The Genome of the Zebra Mussel, Dreissena polymorpha: A Resource for Invasive Species Research.</title>
        <authorList>
            <person name="McCartney M.A."/>
            <person name="Auch B."/>
            <person name="Kono T."/>
            <person name="Mallez S."/>
            <person name="Zhang Y."/>
            <person name="Obille A."/>
            <person name="Becker A."/>
            <person name="Abrahante J.E."/>
            <person name="Garbe J."/>
            <person name="Badalamenti J.P."/>
            <person name="Herman A."/>
            <person name="Mangelson H."/>
            <person name="Liachko I."/>
            <person name="Sullivan S."/>
            <person name="Sone E.D."/>
            <person name="Koren S."/>
            <person name="Silverstein K.A.T."/>
            <person name="Beckman K.B."/>
            <person name="Gohl D.M."/>
        </authorList>
    </citation>
    <scope>NUCLEOTIDE SEQUENCE</scope>
    <source>
        <strain evidence="1">Duluth1</strain>
        <tissue evidence="1">Whole animal</tissue>
    </source>
</reference>